<evidence type="ECO:0000313" key="2">
    <source>
        <dbReference type="EMBL" id="PGG97234.1"/>
    </source>
</evidence>
<reference evidence="2 3" key="1">
    <citation type="submission" date="2017-10" db="EMBL/GenBank/DDBJ databases">
        <title>Comparative genomics in systemic dimorphic fungi from Ajellomycetaceae.</title>
        <authorList>
            <person name="Munoz J.F."/>
            <person name="Mcewen J.G."/>
            <person name="Clay O.K."/>
            <person name="Cuomo C.A."/>
        </authorList>
    </citation>
    <scope>NUCLEOTIDE SEQUENCE [LARGE SCALE GENOMIC DNA]</scope>
    <source>
        <strain evidence="2 3">UAMH130</strain>
    </source>
</reference>
<name>A0A2B7WKR4_9EURO</name>
<dbReference type="PANTHER" id="PTHR35895:SF2">
    <property type="match status" value="1"/>
</dbReference>
<dbReference type="STRING" id="2060905.A0A2B7WKR4"/>
<gene>
    <name evidence="2" type="ORF">GX51_07433</name>
</gene>
<sequence length="469" mass="50644">MGTDEKTSKYVIGSNRGQFPDDSAKGVAGVNGSSAEHVEVAKDQRSRRERFVCPDRVSWRNWPFGEGEANSGVSSFLVAFPAIVQRMVDDTDFPVHAGKLMNPTPDSLDYSISASLKIPKPFTVRLDPLTLNLYRTQQTPEQPYVGIPLPRLELKGNSTVKIADETVSILNKADFSKFLSEVAYQRTFVLAAAGTTTAHLGKLKAKFTLNKKLELNGLDLFRGFSIESARVILPFQEDGTNLKAVLNIPNYSIITLELGNVTLDLFSGDILLGQAVIYDALLKPGNNTVNGDCRVDIKSAIANLVPILEGQKNALMKGNLELTANGNSTINNGKHITYYEDVLNNITLRASLSIMEVLTGTLRGLTGGGKGLGGILDLLKGDSFDDIMGVLKDVLKGDGLKNIVNGLGTILKDVVGGENASLGDILGGLDLKDILGDLKIKDVVGELKKLDLKELGLDEILTELQNFQS</sequence>
<accession>A0A2B7WKR4</accession>
<dbReference type="GO" id="GO:0000329">
    <property type="term" value="C:fungal-type vacuole membrane"/>
    <property type="evidence" value="ECO:0007669"/>
    <property type="project" value="InterPro"/>
</dbReference>
<dbReference type="InterPro" id="IPR046368">
    <property type="entry name" value="Tag1"/>
</dbReference>
<dbReference type="AlphaFoldDB" id="A0A2B7WKR4"/>
<keyword evidence="3" id="KW-1185">Reference proteome</keyword>
<dbReference type="InterPro" id="IPR022185">
    <property type="entry name" value="DUF3712"/>
</dbReference>
<evidence type="ECO:0000313" key="3">
    <source>
        <dbReference type="Proteomes" id="UP000224080"/>
    </source>
</evidence>
<proteinExistence type="predicted"/>
<dbReference type="Proteomes" id="UP000224080">
    <property type="component" value="Unassembled WGS sequence"/>
</dbReference>
<dbReference type="EMBL" id="PDNC01000149">
    <property type="protein sequence ID" value="PGG97234.1"/>
    <property type="molecule type" value="Genomic_DNA"/>
</dbReference>
<feature type="region of interest" description="Disordered" evidence="1">
    <location>
        <begin position="1"/>
        <end position="35"/>
    </location>
</feature>
<dbReference type="OrthoDB" id="10039566at2759"/>
<organism evidence="2 3">
    <name type="scientific">Blastomyces parvus</name>
    <dbReference type="NCBI Taxonomy" id="2060905"/>
    <lineage>
        <taxon>Eukaryota</taxon>
        <taxon>Fungi</taxon>
        <taxon>Dikarya</taxon>
        <taxon>Ascomycota</taxon>
        <taxon>Pezizomycotina</taxon>
        <taxon>Eurotiomycetes</taxon>
        <taxon>Eurotiomycetidae</taxon>
        <taxon>Onygenales</taxon>
        <taxon>Ajellomycetaceae</taxon>
        <taxon>Blastomyces</taxon>
    </lineage>
</organism>
<protein>
    <submittedName>
        <fullName evidence="2">Uncharacterized protein</fullName>
    </submittedName>
</protein>
<evidence type="ECO:0000256" key="1">
    <source>
        <dbReference type="SAM" id="MobiDB-lite"/>
    </source>
</evidence>
<dbReference type="Pfam" id="PF12505">
    <property type="entry name" value="DUF3712"/>
    <property type="match status" value="1"/>
</dbReference>
<comment type="caution">
    <text evidence="2">The sequence shown here is derived from an EMBL/GenBank/DDBJ whole genome shotgun (WGS) entry which is preliminary data.</text>
</comment>
<dbReference type="PANTHER" id="PTHR35895">
    <property type="entry name" value="CHROMOSOME 16, WHOLE GENOME SHOTGUN SEQUENCE"/>
    <property type="match status" value="1"/>
</dbReference>